<dbReference type="PANTHER" id="PTHR22835">
    <property type="entry name" value="ZINC FINGER FYVE DOMAIN CONTAINING PROTEIN"/>
    <property type="match status" value="1"/>
</dbReference>
<dbReference type="AlphaFoldDB" id="A0AAW9PY57"/>
<dbReference type="RefSeq" id="WP_332287341.1">
    <property type="nucleotide sequence ID" value="NZ_JAZIBG010000003.1"/>
</dbReference>
<dbReference type="EMBL" id="JAZIBG010000003">
    <property type="protein sequence ID" value="MEF7612446.1"/>
    <property type="molecule type" value="Genomic_DNA"/>
</dbReference>
<dbReference type="InterPro" id="IPR001087">
    <property type="entry name" value="GDSL"/>
</dbReference>
<dbReference type="CDD" id="cd01846">
    <property type="entry name" value="fatty_acyltransferase_like"/>
    <property type="match status" value="1"/>
</dbReference>
<dbReference type="Pfam" id="PF00657">
    <property type="entry name" value="Lipase_GDSL"/>
    <property type="match status" value="1"/>
</dbReference>
<dbReference type="PANTHER" id="PTHR22835:SF659">
    <property type="entry name" value="GDSL LIPASE_ACYLHYDROLASE, PUTATIVE (AFU_ORTHOLOGUE AFUA_2G00510)-RELATED"/>
    <property type="match status" value="1"/>
</dbReference>
<dbReference type="InterPro" id="IPR008265">
    <property type="entry name" value="Lipase_GDSL_AS"/>
</dbReference>
<dbReference type="InterPro" id="IPR036514">
    <property type="entry name" value="SGNH_hydro_sf"/>
</dbReference>
<comment type="similarity">
    <text evidence="1">Belongs to the 'GDSL' lipolytic enzyme family.</text>
</comment>
<proteinExistence type="inferred from homology"/>
<dbReference type="GO" id="GO:0006629">
    <property type="term" value="P:lipid metabolic process"/>
    <property type="evidence" value="ECO:0007669"/>
    <property type="project" value="InterPro"/>
</dbReference>
<dbReference type="SUPFAM" id="SSF52266">
    <property type="entry name" value="SGNH hydrolase"/>
    <property type="match status" value="1"/>
</dbReference>
<keyword evidence="2" id="KW-0732">Signal</keyword>
<evidence type="ECO:0000256" key="2">
    <source>
        <dbReference type="SAM" id="SignalP"/>
    </source>
</evidence>
<protein>
    <submittedName>
        <fullName evidence="3">SGNH/GDSL hydrolase family protein</fullName>
        <ecNumber evidence="3">3.1.-.-</ecNumber>
    </submittedName>
</protein>
<dbReference type="EC" id="3.1.-.-" evidence="3"/>
<feature type="chain" id="PRO_5043891906" evidence="2">
    <location>
        <begin position="22"/>
        <end position="333"/>
    </location>
</feature>
<evidence type="ECO:0000313" key="4">
    <source>
        <dbReference type="Proteomes" id="UP001336250"/>
    </source>
</evidence>
<evidence type="ECO:0000256" key="1">
    <source>
        <dbReference type="ARBA" id="ARBA00008668"/>
    </source>
</evidence>
<sequence length="333" mass="35050">MQFRTLLRVMLLLVVAMFATASRATLPKFDTMFVFGDSLSDTGNVMLATRQQGLVPAIPPSDSPYATYYQGRFSNGPVAVESLWKAVSLNKLATVRPFLLDRSIPKRGAVNFAFGGAATGASNATPGGFIVPGVLGQVGLFSAALGNKPAPANALYVVWAGGNDYGATGQTSPGPVVANIAQAIRTLHALGARKFLVPNLPDLGLSPMAQAQGQGAALTQLTKAHNNLLAQTLRNLSSSLHRVSIVQADIYKVGEVLVSTGVVSVSPPALEMIAPGTGAVDCLFRNTATCIDVPLDAPLPPVLFWDILHPTAQVHDVMAMTMYTRLLLSRISD</sequence>
<gene>
    <name evidence="3" type="ORF">V4F39_00900</name>
</gene>
<dbReference type="PROSITE" id="PS01098">
    <property type="entry name" value="LIPASE_GDSL_SER"/>
    <property type="match status" value="1"/>
</dbReference>
<comment type="caution">
    <text evidence="3">The sequence shown here is derived from an EMBL/GenBank/DDBJ whole genome shotgun (WGS) entry which is preliminary data.</text>
</comment>
<keyword evidence="3" id="KW-0378">Hydrolase</keyword>
<name>A0AAW9PY57_9BURK</name>
<dbReference type="Gene3D" id="3.40.50.1110">
    <property type="entry name" value="SGNH hydrolase"/>
    <property type="match status" value="1"/>
</dbReference>
<organism evidence="3 4">
    <name type="scientific">Aquincola agrisoli</name>
    <dbReference type="NCBI Taxonomy" id="3119538"/>
    <lineage>
        <taxon>Bacteria</taxon>
        <taxon>Pseudomonadati</taxon>
        <taxon>Pseudomonadota</taxon>
        <taxon>Betaproteobacteria</taxon>
        <taxon>Burkholderiales</taxon>
        <taxon>Sphaerotilaceae</taxon>
        <taxon>Aquincola</taxon>
    </lineage>
</organism>
<evidence type="ECO:0000313" key="3">
    <source>
        <dbReference type="EMBL" id="MEF7612446.1"/>
    </source>
</evidence>
<feature type="signal peptide" evidence="2">
    <location>
        <begin position="1"/>
        <end position="21"/>
    </location>
</feature>
<accession>A0AAW9PY57</accession>
<dbReference type="Proteomes" id="UP001336250">
    <property type="component" value="Unassembled WGS sequence"/>
</dbReference>
<reference evidence="3 4" key="1">
    <citation type="submission" date="2024-02" db="EMBL/GenBank/DDBJ databases">
        <title>Genome sequence of Aquincola sp. MAHUQ-54.</title>
        <authorList>
            <person name="Huq M.A."/>
        </authorList>
    </citation>
    <scope>NUCLEOTIDE SEQUENCE [LARGE SCALE GENOMIC DNA]</scope>
    <source>
        <strain evidence="3 4">MAHUQ-54</strain>
    </source>
</reference>
<keyword evidence="4" id="KW-1185">Reference proteome</keyword>
<dbReference type="GO" id="GO:0016298">
    <property type="term" value="F:lipase activity"/>
    <property type="evidence" value="ECO:0007669"/>
    <property type="project" value="InterPro"/>
</dbReference>